<evidence type="ECO:0000313" key="1">
    <source>
        <dbReference type="EMBL" id="PUA35580.1"/>
    </source>
</evidence>
<protein>
    <submittedName>
        <fullName evidence="1">Uncharacterized protein</fullName>
    </submittedName>
</protein>
<gene>
    <name evidence="1" type="ORF">C8Z91_29655</name>
</gene>
<organism evidence="1 2">
    <name type="scientific">Paenibacillus elgii</name>
    <dbReference type="NCBI Taxonomy" id="189691"/>
    <lineage>
        <taxon>Bacteria</taxon>
        <taxon>Bacillati</taxon>
        <taxon>Bacillota</taxon>
        <taxon>Bacilli</taxon>
        <taxon>Bacillales</taxon>
        <taxon>Paenibacillaceae</taxon>
        <taxon>Paenibacillus</taxon>
    </lineage>
</organism>
<dbReference type="Proteomes" id="UP000244184">
    <property type="component" value="Unassembled WGS sequence"/>
</dbReference>
<dbReference type="AlphaFoldDB" id="A0A2T6FUI9"/>
<comment type="caution">
    <text evidence="1">The sequence shown here is derived from an EMBL/GenBank/DDBJ whole genome shotgun (WGS) entry which is preliminary data.</text>
</comment>
<name>A0A2T6FUI9_9BACL</name>
<proteinExistence type="predicted"/>
<dbReference type="EMBL" id="PYHP01000080">
    <property type="protein sequence ID" value="PUA35580.1"/>
    <property type="molecule type" value="Genomic_DNA"/>
</dbReference>
<evidence type="ECO:0000313" key="2">
    <source>
        <dbReference type="Proteomes" id="UP000244184"/>
    </source>
</evidence>
<reference evidence="1 2" key="1">
    <citation type="submission" date="2018-03" db="EMBL/GenBank/DDBJ databases">
        <title>Genome sequence of Paenibacillus elgii strain AC13 an antimicrobial compound producing bacteria.</title>
        <authorList>
            <person name="Kurokawa A.S."/>
            <person name="Araujo J.F."/>
            <person name="Costa R.A."/>
            <person name="Ortega D.B."/>
            <person name="Pires A.S."/>
            <person name="Pappas G.J.Jr."/>
            <person name="Franco O.L."/>
            <person name="Barreto C."/>
            <person name="Magalhaes B.S."/>
            <person name="Kruger R.H."/>
        </authorList>
    </citation>
    <scope>NUCLEOTIDE SEQUENCE [LARGE SCALE GENOMIC DNA]</scope>
    <source>
        <strain evidence="1 2">AC13</strain>
    </source>
</reference>
<sequence>MLGAFFLERMFKSMKGSITLVSEEKIDGFRIMSGIQKHFIHRAESESLLEFDCGDDRYAITGGAQRRCIPEQSEFCRHRNN</sequence>
<accession>A0A2T6FUI9</accession>